<feature type="transmembrane region" description="Helical" evidence="1">
    <location>
        <begin position="95"/>
        <end position="116"/>
    </location>
</feature>
<dbReference type="Pfam" id="PF09413">
    <property type="entry name" value="DUF2007"/>
    <property type="match status" value="1"/>
</dbReference>
<evidence type="ECO:0000259" key="2">
    <source>
        <dbReference type="Pfam" id="PF09413"/>
    </source>
</evidence>
<sequence>MSLSELITLDNSISANMLKIKLENEGISCVLHNENFTNMMPLYFNMLGCGVRVMVQTKNIKRARKIALINPDKLKCPNCGSTKIQNSATLKTNKILFSLIIILLCLPVGNLLTNYFCEICDHRFKE</sequence>
<evidence type="ECO:0000313" key="3">
    <source>
        <dbReference type="EMBL" id="MDR6241735.1"/>
    </source>
</evidence>
<dbReference type="AlphaFoldDB" id="A0AAE4BV55"/>
<keyword evidence="1" id="KW-0472">Membrane</keyword>
<organism evidence="3 4">
    <name type="scientific">Aureibacter tunicatorum</name>
    <dbReference type="NCBI Taxonomy" id="866807"/>
    <lineage>
        <taxon>Bacteria</taxon>
        <taxon>Pseudomonadati</taxon>
        <taxon>Bacteroidota</taxon>
        <taxon>Cytophagia</taxon>
        <taxon>Cytophagales</taxon>
        <taxon>Persicobacteraceae</taxon>
        <taxon>Aureibacter</taxon>
    </lineage>
</organism>
<dbReference type="InterPro" id="IPR018551">
    <property type="entry name" value="DUF2007"/>
</dbReference>
<feature type="domain" description="DUF2007" evidence="2">
    <location>
        <begin position="5"/>
        <end position="66"/>
    </location>
</feature>
<proteinExistence type="predicted"/>
<keyword evidence="4" id="KW-1185">Reference proteome</keyword>
<keyword evidence="3" id="KW-0689">Ribosomal protein</keyword>
<evidence type="ECO:0000313" key="4">
    <source>
        <dbReference type="Proteomes" id="UP001185092"/>
    </source>
</evidence>
<keyword evidence="1" id="KW-0812">Transmembrane</keyword>
<gene>
    <name evidence="3" type="ORF">HNQ88_004822</name>
</gene>
<comment type="caution">
    <text evidence="3">The sequence shown here is derived from an EMBL/GenBank/DDBJ whole genome shotgun (WGS) entry which is preliminary data.</text>
</comment>
<dbReference type="Gene3D" id="3.30.70.790">
    <property type="entry name" value="UreE, C-terminal domain"/>
    <property type="match status" value="1"/>
</dbReference>
<dbReference type="InterPro" id="IPR011322">
    <property type="entry name" value="N-reg_PII-like_a/b"/>
</dbReference>
<feature type="transmembrane region" description="Helical" evidence="1">
    <location>
        <begin position="36"/>
        <end position="55"/>
    </location>
</feature>
<dbReference type="SUPFAM" id="SSF54913">
    <property type="entry name" value="GlnB-like"/>
    <property type="match status" value="1"/>
</dbReference>
<dbReference type="RefSeq" id="WP_309942779.1">
    <property type="nucleotide sequence ID" value="NZ_AP025309.1"/>
</dbReference>
<keyword evidence="1" id="KW-1133">Transmembrane helix</keyword>
<dbReference type="Proteomes" id="UP001185092">
    <property type="component" value="Unassembled WGS sequence"/>
</dbReference>
<reference evidence="3" key="1">
    <citation type="submission" date="2023-07" db="EMBL/GenBank/DDBJ databases">
        <title>Genomic Encyclopedia of Type Strains, Phase IV (KMG-IV): sequencing the most valuable type-strain genomes for metagenomic binning, comparative biology and taxonomic classification.</title>
        <authorList>
            <person name="Goeker M."/>
        </authorList>
    </citation>
    <scope>NUCLEOTIDE SEQUENCE</scope>
    <source>
        <strain evidence="3">DSM 26174</strain>
    </source>
</reference>
<dbReference type="EMBL" id="JAVDQD010000011">
    <property type="protein sequence ID" value="MDR6241735.1"/>
    <property type="molecule type" value="Genomic_DNA"/>
</dbReference>
<name>A0AAE4BV55_9BACT</name>
<protein>
    <submittedName>
        <fullName evidence="3">Ribosomal protein L32</fullName>
    </submittedName>
</protein>
<dbReference type="GO" id="GO:0005840">
    <property type="term" value="C:ribosome"/>
    <property type="evidence" value="ECO:0007669"/>
    <property type="project" value="UniProtKB-KW"/>
</dbReference>
<accession>A0AAE4BV55</accession>
<evidence type="ECO:0000256" key="1">
    <source>
        <dbReference type="SAM" id="Phobius"/>
    </source>
</evidence>
<keyword evidence="3" id="KW-0687">Ribonucleoprotein</keyword>